<keyword evidence="8" id="KW-0539">Nucleus</keyword>
<evidence type="ECO:0000256" key="1">
    <source>
        <dbReference type="ARBA" id="ARBA00004123"/>
    </source>
</evidence>
<dbReference type="GO" id="GO:0033588">
    <property type="term" value="C:elongator holoenzyme complex"/>
    <property type="evidence" value="ECO:0007669"/>
    <property type="project" value="InterPro"/>
</dbReference>
<organism evidence="9">
    <name type="scientific">Nyssomyia neivai</name>
    <dbReference type="NCBI Taxonomy" id="330878"/>
    <lineage>
        <taxon>Eukaryota</taxon>
        <taxon>Metazoa</taxon>
        <taxon>Ecdysozoa</taxon>
        <taxon>Arthropoda</taxon>
        <taxon>Hexapoda</taxon>
        <taxon>Insecta</taxon>
        <taxon>Pterygota</taxon>
        <taxon>Neoptera</taxon>
        <taxon>Endopterygota</taxon>
        <taxon>Diptera</taxon>
        <taxon>Nematocera</taxon>
        <taxon>Psychodoidea</taxon>
        <taxon>Psychodidae</taxon>
        <taxon>Nyssomyia</taxon>
    </lineage>
</organism>
<evidence type="ECO:0000256" key="6">
    <source>
        <dbReference type="ARBA" id="ARBA00022490"/>
    </source>
</evidence>
<evidence type="ECO:0000313" key="9">
    <source>
        <dbReference type="EMBL" id="JAV10918.1"/>
    </source>
</evidence>
<dbReference type="CDD" id="cd19494">
    <property type="entry name" value="Elp4"/>
    <property type="match status" value="1"/>
</dbReference>
<keyword evidence="6" id="KW-0963">Cytoplasm</keyword>
<reference evidence="9" key="1">
    <citation type="submission" date="2016-12" db="EMBL/GenBank/DDBJ databases">
        <title>An insight into the sialome and mialome of the sand fly, Nyssomyia neivai.</title>
        <authorList>
            <person name="Sebastian V."/>
            <person name="Goulart T.M."/>
            <person name="Oliveira W."/>
            <person name="Calvo E."/>
            <person name="Oliveira L.F."/>
            <person name="Pinto M.C."/>
            <person name="Rosselino A.M."/>
            <person name="Ribeiro J.M."/>
        </authorList>
    </citation>
    <scope>NUCLEOTIDE SEQUENCE</scope>
</reference>
<dbReference type="EMBL" id="GFDF01003166">
    <property type="protein sequence ID" value="JAV10918.1"/>
    <property type="molecule type" value="Transcribed_RNA"/>
</dbReference>
<dbReference type="InterPro" id="IPR027417">
    <property type="entry name" value="P-loop_NTPase"/>
</dbReference>
<comment type="pathway">
    <text evidence="3">tRNA modification; 5-methoxycarbonylmethyl-2-thiouridine-tRNA biosynthesis.</text>
</comment>
<evidence type="ECO:0000256" key="5">
    <source>
        <dbReference type="ARBA" id="ARBA00020265"/>
    </source>
</evidence>
<dbReference type="GO" id="GO:0005737">
    <property type="term" value="C:cytoplasm"/>
    <property type="evidence" value="ECO:0007669"/>
    <property type="project" value="UniProtKB-SubCell"/>
</dbReference>
<dbReference type="Gene3D" id="3.40.50.300">
    <property type="entry name" value="P-loop containing nucleotide triphosphate hydrolases"/>
    <property type="match status" value="1"/>
</dbReference>
<dbReference type="GO" id="GO:0008023">
    <property type="term" value="C:transcription elongation factor complex"/>
    <property type="evidence" value="ECO:0007669"/>
    <property type="project" value="TreeGrafter"/>
</dbReference>
<evidence type="ECO:0000256" key="7">
    <source>
        <dbReference type="ARBA" id="ARBA00022694"/>
    </source>
</evidence>
<evidence type="ECO:0000256" key="3">
    <source>
        <dbReference type="ARBA" id="ARBA00005043"/>
    </source>
</evidence>
<dbReference type="AlphaFoldDB" id="A0A1L8DWV6"/>
<dbReference type="PANTHER" id="PTHR12896:SF1">
    <property type="entry name" value="ELONGATOR COMPLEX PROTEIN 4"/>
    <property type="match status" value="1"/>
</dbReference>
<comment type="subcellular location">
    <subcellularLocation>
        <location evidence="2">Cytoplasm</location>
    </subcellularLocation>
    <subcellularLocation>
        <location evidence="1">Nucleus</location>
    </subcellularLocation>
</comment>
<dbReference type="InterPro" id="IPR008728">
    <property type="entry name" value="Elongator_complex_protein_4"/>
</dbReference>
<dbReference type="UniPathway" id="UPA00988"/>
<accession>A0A1L8DWV6</accession>
<dbReference type="Pfam" id="PF05625">
    <property type="entry name" value="PAXNEB"/>
    <property type="match status" value="1"/>
</dbReference>
<protein>
    <recommendedName>
        <fullName evidence="5">Elongator complex protein 4</fullName>
    </recommendedName>
</protein>
<proteinExistence type="inferred from homology"/>
<name>A0A1L8DWV6_9DIPT</name>
<comment type="similarity">
    <text evidence="4">Belongs to the ELP4 family.</text>
</comment>
<dbReference type="GO" id="GO:0002098">
    <property type="term" value="P:tRNA wobble uridine modification"/>
    <property type="evidence" value="ECO:0007669"/>
    <property type="project" value="InterPro"/>
</dbReference>
<sequence>MSLQQRRKLVSSIEGCRPSIHNGQLMVSTGNSSLDHIIGGGLPLGTILLVEEDKYNSYAKVLARYFLAEGIFRKHSILLASEEDNPKDFLRKLPQVIEDVIEKKPQMGAAEDEMRIAWRYNDMPKVSMEQGSKRDYNFDLSRTMPPEAIEAADVTTVACEGAFEALEVRIAEKLDEDCFKLTGDGKKKHLRVCLNSLGSPLWWCSEGFEGKFIKFLTLLRSLLRDTTAVAMITVPTHLFRCLNGNLLVRMRNLVDYAVEIESFSGAEAETNAMYREYHGLIHIHRITAVDTLAHYRPETFDLAYKLRRKKFVVEKLHLPPDIAELSDTLVPRPGISCGSSVVPGARALDF</sequence>
<evidence type="ECO:0000256" key="2">
    <source>
        <dbReference type="ARBA" id="ARBA00004496"/>
    </source>
</evidence>
<dbReference type="PANTHER" id="PTHR12896">
    <property type="entry name" value="PAX6 NEIGHBOR PROTEIN PAXNEB"/>
    <property type="match status" value="1"/>
</dbReference>
<keyword evidence="7" id="KW-0819">tRNA processing</keyword>
<evidence type="ECO:0000256" key="4">
    <source>
        <dbReference type="ARBA" id="ARBA00007573"/>
    </source>
</evidence>
<evidence type="ECO:0000256" key="8">
    <source>
        <dbReference type="ARBA" id="ARBA00023242"/>
    </source>
</evidence>